<dbReference type="Gene3D" id="2.10.110.10">
    <property type="entry name" value="Cysteine Rich Protein"/>
    <property type="match status" value="1"/>
</dbReference>
<feature type="compositionally biased region" description="Basic and acidic residues" evidence="5">
    <location>
        <begin position="72"/>
        <end position="87"/>
    </location>
</feature>
<accession>A0AA85G3J4</accession>
<keyword evidence="1 4" id="KW-0479">Metal-binding</keyword>
<feature type="compositionally biased region" description="Low complexity" evidence="5">
    <location>
        <begin position="435"/>
        <end position="455"/>
    </location>
</feature>
<organism evidence="7 8">
    <name type="scientific">Schistosoma rodhaini</name>
    <dbReference type="NCBI Taxonomy" id="6188"/>
    <lineage>
        <taxon>Eukaryota</taxon>
        <taxon>Metazoa</taxon>
        <taxon>Spiralia</taxon>
        <taxon>Lophotrochozoa</taxon>
        <taxon>Platyhelminthes</taxon>
        <taxon>Trematoda</taxon>
        <taxon>Digenea</taxon>
        <taxon>Strigeidida</taxon>
        <taxon>Schistosomatoidea</taxon>
        <taxon>Schistosomatidae</taxon>
        <taxon>Schistosoma</taxon>
    </lineage>
</organism>
<dbReference type="GO" id="GO:0046872">
    <property type="term" value="F:metal ion binding"/>
    <property type="evidence" value="ECO:0007669"/>
    <property type="project" value="UniProtKB-KW"/>
</dbReference>
<protein>
    <recommendedName>
        <fullName evidence="6">LIM zinc-binding domain-containing protein</fullName>
    </recommendedName>
</protein>
<dbReference type="AlphaFoldDB" id="A0AA85G3J4"/>
<feature type="region of interest" description="Disordered" evidence="5">
    <location>
        <begin position="144"/>
        <end position="182"/>
    </location>
</feature>
<feature type="compositionally biased region" description="Polar residues" evidence="5">
    <location>
        <begin position="728"/>
        <end position="741"/>
    </location>
</feature>
<dbReference type="PANTHER" id="PTHR46767">
    <property type="entry name" value="LIM DOMAIN ONLY PROTEIN 7"/>
    <property type="match status" value="1"/>
</dbReference>
<feature type="region of interest" description="Disordered" evidence="5">
    <location>
        <begin position="72"/>
        <end position="94"/>
    </location>
</feature>
<dbReference type="PROSITE" id="PS00478">
    <property type="entry name" value="LIM_DOMAIN_1"/>
    <property type="match status" value="1"/>
</dbReference>
<keyword evidence="2 4" id="KW-0862">Zinc</keyword>
<reference evidence="8" key="2">
    <citation type="submission" date="2023-11" db="UniProtKB">
        <authorList>
            <consortium name="WormBaseParasite"/>
        </authorList>
    </citation>
    <scope>IDENTIFICATION</scope>
</reference>
<feature type="domain" description="LIM zinc-binding" evidence="6">
    <location>
        <begin position="852"/>
        <end position="918"/>
    </location>
</feature>
<dbReference type="PROSITE" id="PS50023">
    <property type="entry name" value="LIM_DOMAIN_2"/>
    <property type="match status" value="1"/>
</dbReference>
<feature type="compositionally biased region" description="Polar residues" evidence="5">
    <location>
        <begin position="169"/>
        <end position="182"/>
    </location>
</feature>
<dbReference type="Pfam" id="PF00412">
    <property type="entry name" value="LIM"/>
    <property type="match status" value="1"/>
</dbReference>
<evidence type="ECO:0000256" key="2">
    <source>
        <dbReference type="ARBA" id="ARBA00022833"/>
    </source>
</evidence>
<feature type="region of interest" description="Disordered" evidence="5">
    <location>
        <begin position="425"/>
        <end position="455"/>
    </location>
</feature>
<keyword evidence="7" id="KW-1185">Reference proteome</keyword>
<evidence type="ECO:0000313" key="8">
    <source>
        <dbReference type="WBParaSite" id="SRDH1_76900.2"/>
    </source>
</evidence>
<feature type="region of interest" description="Disordered" evidence="5">
    <location>
        <begin position="760"/>
        <end position="789"/>
    </location>
</feature>
<dbReference type="CDD" id="cd08368">
    <property type="entry name" value="LIM"/>
    <property type="match status" value="1"/>
</dbReference>
<dbReference type="SMART" id="SM00132">
    <property type="entry name" value="LIM"/>
    <property type="match status" value="1"/>
</dbReference>
<dbReference type="Proteomes" id="UP000050792">
    <property type="component" value="Unassembled WGS sequence"/>
</dbReference>
<feature type="region of interest" description="Disordered" evidence="5">
    <location>
        <begin position="922"/>
        <end position="957"/>
    </location>
</feature>
<sequence length="1024" mass="113834">MSISHSTSPNFGEKSHFKITDRQQSLPGVEYLQGNNNCFEEEEEWQSKLDVWREKRRQALRTEATKFALLQERENRENERRKEEIKDRLRKAKSQRNLISSGHVSSLDLAPPPKINSPGVALLTGSDFDSLTFGHFEKNQMDAVSPSQSVSSNKFQHTESSDLFKSNDSETNSKAYSDCSSPVSELKTEVQSNITDKTMDVSSSSKNSVEKYANCNRIEVIRDLISEPDNCNVAVTPETKLSYDASSEDNDYSECKLRLSSRPGVSEVHWGLTVKARGPSNTSPFVVERVKIGSSADICEFQKGDILASIDGINLGIGRKNTNKNTSQVANLEDLENLMARLVLTNKPITVSVFRKMDEFDELNDGESDTGGDFSVESTAMKFKHTPSNISDSDSECHELLVSPVVKDSHKTSLVDTPVLQRPITITHSHHRSPSRSSIQISDDEVNNSSVSSNSEVKEYNCLKGNFNISSKSVGLIPKNENFPLFKSNEDKSKDGISNTMELEMSSNTPTPSDSANCNSTLYHKQNVEVTLTEPVSFSLVTASTLSPSIQMTHEIRPTVSILDNIKPTDFTHKKITRPERFAVNRSLRQEVTSVSNNFGDSSTSTPTFPNETTSHPSSLLKTRHLSKQRTFHIHPKLPETWDDIPSHISGIQCSFPSNYKENSVSNAPPQSYPLYSTDLCKSKQLDSFRPHVPPRPIPKTTRAASQFSGFTTIVESESRPSIFSSSNQTIPAKSDPSSDTTKNKFLRVSESDIYVNASNIHSSPQPAAPIPMAKTKQPPQGSLNDDKQSVTENFVNEYGLERSSVKYALNSSDEAERFPLPAPHQICENLEAKIPPIPPRTPRVRIIDINQLCAACNAKLDSEDSMVIESLNLYYHLPCFVCARCGIALGDGLSDVEVRVRRNLLYCSHCHSKNLTVSNNNKNECRPQMQSVQPSSQSLKPLKPTDKRHRNGPEQQLSSNLNKLKSLFISFSIISCKLPSFFLFSLKEHNFSILCTMTDDSSLITVISTGSKGKFRSLEGFVG</sequence>
<proteinExistence type="predicted"/>
<feature type="region of interest" description="Disordered" evidence="5">
    <location>
        <begin position="722"/>
        <end position="743"/>
    </location>
</feature>
<dbReference type="PANTHER" id="PTHR46767:SF2">
    <property type="entry name" value="LIM DOMAIN 7B"/>
    <property type="match status" value="1"/>
</dbReference>
<dbReference type="GO" id="GO:0023051">
    <property type="term" value="P:regulation of signaling"/>
    <property type="evidence" value="ECO:0007669"/>
    <property type="project" value="InterPro"/>
</dbReference>
<evidence type="ECO:0000256" key="3">
    <source>
        <dbReference type="ARBA" id="ARBA00023038"/>
    </source>
</evidence>
<keyword evidence="3 4" id="KW-0440">LIM domain</keyword>
<dbReference type="GO" id="GO:0030155">
    <property type="term" value="P:regulation of cell adhesion"/>
    <property type="evidence" value="ECO:0007669"/>
    <property type="project" value="InterPro"/>
</dbReference>
<dbReference type="WBParaSite" id="SRDH1_76900.2">
    <property type="protein sequence ID" value="SRDH1_76900.2"/>
    <property type="gene ID" value="SRDH1_76900"/>
</dbReference>
<name>A0AA85G3J4_9TREM</name>
<evidence type="ECO:0000259" key="6">
    <source>
        <dbReference type="PROSITE" id="PS50023"/>
    </source>
</evidence>
<feature type="compositionally biased region" description="Polar residues" evidence="5">
    <location>
        <begin position="145"/>
        <end position="155"/>
    </location>
</feature>
<feature type="compositionally biased region" description="Basic and acidic residues" evidence="5">
    <location>
        <begin position="156"/>
        <end position="168"/>
    </location>
</feature>
<dbReference type="InterPro" id="IPR001781">
    <property type="entry name" value="Znf_LIM"/>
</dbReference>
<evidence type="ECO:0000256" key="5">
    <source>
        <dbReference type="SAM" id="MobiDB-lite"/>
    </source>
</evidence>
<evidence type="ECO:0000256" key="4">
    <source>
        <dbReference type="PROSITE-ProRule" id="PRU00125"/>
    </source>
</evidence>
<feature type="compositionally biased region" description="Low complexity" evidence="5">
    <location>
        <begin position="928"/>
        <end position="939"/>
    </location>
</feature>
<reference evidence="7" key="1">
    <citation type="submission" date="2022-06" db="EMBL/GenBank/DDBJ databases">
        <authorList>
            <person name="Berger JAMES D."/>
            <person name="Berger JAMES D."/>
        </authorList>
    </citation>
    <scope>NUCLEOTIDE SEQUENCE [LARGE SCALE GENOMIC DNA]</scope>
</reference>
<feature type="region of interest" description="Disordered" evidence="5">
    <location>
        <begin position="596"/>
        <end position="620"/>
    </location>
</feature>
<dbReference type="InterPro" id="IPR029978">
    <property type="entry name" value="LMO-7"/>
</dbReference>
<evidence type="ECO:0000313" key="7">
    <source>
        <dbReference type="Proteomes" id="UP000050792"/>
    </source>
</evidence>
<evidence type="ECO:0000256" key="1">
    <source>
        <dbReference type="ARBA" id="ARBA00022723"/>
    </source>
</evidence>